<dbReference type="AlphaFoldDB" id="A0A2L2TIA8"/>
<sequence length="85" mass="9382">MAISQQPYAVLGYGCRQPSISLSIIEMLFLYSKMNHVVVESSDSVQVIARGDSQFSNFEVQGARVGGEVSARPQRYVLGHCVDSW</sequence>
<proteinExistence type="predicted"/>
<name>A0A2L2TIA8_9HYPO</name>
<dbReference type="Proteomes" id="UP000245910">
    <property type="component" value="Chromosome I"/>
</dbReference>
<dbReference type="EMBL" id="LN649229">
    <property type="protein sequence ID" value="CEI64147.1"/>
    <property type="molecule type" value="Genomic_DNA"/>
</dbReference>
<reference evidence="2" key="1">
    <citation type="submission" date="2014-10" db="EMBL/GenBank/DDBJ databases">
        <authorList>
            <person name="King R."/>
        </authorList>
    </citation>
    <scope>NUCLEOTIDE SEQUENCE [LARGE SCALE GENOMIC DNA]</scope>
    <source>
        <strain evidence="2">A3/5</strain>
    </source>
</reference>
<protein>
    <submittedName>
        <fullName evidence="1">Uncharacterized protein</fullName>
    </submittedName>
</protein>
<keyword evidence="2" id="KW-1185">Reference proteome</keyword>
<organism evidence="1 2">
    <name type="scientific">Fusarium venenatum</name>
    <dbReference type="NCBI Taxonomy" id="56646"/>
    <lineage>
        <taxon>Eukaryota</taxon>
        <taxon>Fungi</taxon>
        <taxon>Dikarya</taxon>
        <taxon>Ascomycota</taxon>
        <taxon>Pezizomycotina</taxon>
        <taxon>Sordariomycetes</taxon>
        <taxon>Hypocreomycetidae</taxon>
        <taxon>Hypocreales</taxon>
        <taxon>Nectriaceae</taxon>
        <taxon>Fusarium</taxon>
    </lineage>
</organism>
<accession>A0A2L2TIA8</accession>
<evidence type="ECO:0000313" key="1">
    <source>
        <dbReference type="EMBL" id="CEI64147.1"/>
    </source>
</evidence>
<evidence type="ECO:0000313" key="2">
    <source>
        <dbReference type="Proteomes" id="UP000245910"/>
    </source>
</evidence>